<dbReference type="Gene3D" id="3.30.530.20">
    <property type="match status" value="1"/>
</dbReference>
<dbReference type="EMBL" id="CAJPEV010004647">
    <property type="protein sequence ID" value="CAG0902115.1"/>
    <property type="molecule type" value="Genomic_DNA"/>
</dbReference>
<dbReference type="Proteomes" id="UP000677054">
    <property type="component" value="Unassembled WGS sequence"/>
</dbReference>
<proteinExistence type="predicted"/>
<name>A0A7R9AF74_9CRUS</name>
<accession>A0A7R9AF74</accession>
<reference evidence="2" key="1">
    <citation type="submission" date="2020-11" db="EMBL/GenBank/DDBJ databases">
        <authorList>
            <person name="Tran Van P."/>
        </authorList>
    </citation>
    <scope>NUCLEOTIDE SEQUENCE</scope>
</reference>
<protein>
    <submittedName>
        <fullName evidence="2">Uncharacterized protein</fullName>
    </submittedName>
</protein>
<evidence type="ECO:0000313" key="3">
    <source>
        <dbReference type="Proteomes" id="UP000677054"/>
    </source>
</evidence>
<feature type="compositionally biased region" description="Polar residues" evidence="1">
    <location>
        <begin position="150"/>
        <end position="164"/>
    </location>
</feature>
<dbReference type="InterPro" id="IPR023393">
    <property type="entry name" value="START-like_dom_sf"/>
</dbReference>
<keyword evidence="3" id="KW-1185">Reference proteome</keyword>
<sequence length="177" mass="20067">MREEKCVKEGERALEKLRFNLERNDWNLEKDYGEELITVKSAYDQETKINIMLAEAVLDFASDWVFGDLVNHTLEATVDWNQDIKDHKVVQVRSSCPRDSSQGPARFPPSLSPSLYPSLVRSVSSRRAVQMRNEIAKWRERSATADGNEISPQTGNGGRISSQGRMDAGKKGFCPKY</sequence>
<gene>
    <name evidence="2" type="ORF">DSTB1V02_LOCUS12386</name>
</gene>
<dbReference type="AlphaFoldDB" id="A0A7R9AF74"/>
<dbReference type="EMBL" id="LR904164">
    <property type="protein sequence ID" value="CAD7252628.1"/>
    <property type="molecule type" value="Genomic_DNA"/>
</dbReference>
<evidence type="ECO:0000313" key="2">
    <source>
        <dbReference type="EMBL" id="CAD7252628.1"/>
    </source>
</evidence>
<organism evidence="2">
    <name type="scientific">Darwinula stevensoni</name>
    <dbReference type="NCBI Taxonomy" id="69355"/>
    <lineage>
        <taxon>Eukaryota</taxon>
        <taxon>Metazoa</taxon>
        <taxon>Ecdysozoa</taxon>
        <taxon>Arthropoda</taxon>
        <taxon>Crustacea</taxon>
        <taxon>Oligostraca</taxon>
        <taxon>Ostracoda</taxon>
        <taxon>Podocopa</taxon>
        <taxon>Podocopida</taxon>
        <taxon>Darwinulocopina</taxon>
        <taxon>Darwinuloidea</taxon>
        <taxon>Darwinulidae</taxon>
        <taxon>Darwinula</taxon>
    </lineage>
</organism>
<evidence type="ECO:0000256" key="1">
    <source>
        <dbReference type="SAM" id="MobiDB-lite"/>
    </source>
</evidence>
<feature type="region of interest" description="Disordered" evidence="1">
    <location>
        <begin position="139"/>
        <end position="177"/>
    </location>
</feature>
<dbReference type="OrthoDB" id="74575at2759"/>